<sequence>MNGEKTNKQSTRKYVPTVRFLTKQPHVFEDDRTDVMTGYARTEVQPSPNSRARLVLMTVAAIAYYDAQIPPVTPPFLSTTVSQKQPVRCMYPARTSENSDRTFPHLLCSGSLLVVCKKGQQALRSKHRELLVTQNASRLGGDPYLQKVLRSSSGTVSHQIASRPRWSSSRPETSGGQEKIRTTRNRDQWGSCTEESLRKAGRTSSHRVSHKTTKQRTIPEGLAKAAKRYPKGRVRHSAKDQVRHPAKERRRTLDKRPSLEPGKSGQSSGKRPGQTLDKRPGQAPGKETRSGTRRKTRSNSRKKDRQAPGTKTRSVIRQKTRSDTRKKTKSGTWHKDQFSHPGKEQVIHPAKIPDQTNSRRPGQPHRGMRGEGGRGRESTAVYCSAVRTLDRVIVTDSALGHLARITGR</sequence>
<proteinExistence type="predicted"/>
<name>A0ABD0KYI2_9CAEN</name>
<feature type="compositionally biased region" description="Basic residues" evidence="1">
    <location>
        <begin position="291"/>
        <end position="304"/>
    </location>
</feature>
<gene>
    <name evidence="2" type="ORF">BaRGS_00016520</name>
</gene>
<accession>A0ABD0KYI2</accession>
<evidence type="ECO:0000256" key="1">
    <source>
        <dbReference type="SAM" id="MobiDB-lite"/>
    </source>
</evidence>
<keyword evidence="3" id="KW-1185">Reference proteome</keyword>
<feature type="region of interest" description="Disordered" evidence="1">
    <location>
        <begin position="150"/>
        <end position="377"/>
    </location>
</feature>
<comment type="caution">
    <text evidence="2">The sequence shown here is derived from an EMBL/GenBank/DDBJ whole genome shotgun (WGS) entry which is preliminary data.</text>
</comment>
<feature type="compositionally biased region" description="Basic residues" evidence="1">
    <location>
        <begin position="199"/>
        <end position="214"/>
    </location>
</feature>
<feature type="compositionally biased region" description="Basic and acidic residues" evidence="1">
    <location>
        <begin position="276"/>
        <end position="290"/>
    </location>
</feature>
<evidence type="ECO:0000313" key="3">
    <source>
        <dbReference type="Proteomes" id="UP001519460"/>
    </source>
</evidence>
<dbReference type="AlphaFoldDB" id="A0ABD0KYI2"/>
<feature type="compositionally biased region" description="Basic and acidic residues" evidence="1">
    <location>
        <begin position="333"/>
        <end position="346"/>
    </location>
</feature>
<feature type="compositionally biased region" description="Basic and acidic residues" evidence="1">
    <location>
        <begin position="178"/>
        <end position="187"/>
    </location>
</feature>
<organism evidence="2 3">
    <name type="scientific">Batillaria attramentaria</name>
    <dbReference type="NCBI Taxonomy" id="370345"/>
    <lineage>
        <taxon>Eukaryota</taxon>
        <taxon>Metazoa</taxon>
        <taxon>Spiralia</taxon>
        <taxon>Lophotrochozoa</taxon>
        <taxon>Mollusca</taxon>
        <taxon>Gastropoda</taxon>
        <taxon>Caenogastropoda</taxon>
        <taxon>Sorbeoconcha</taxon>
        <taxon>Cerithioidea</taxon>
        <taxon>Batillariidae</taxon>
        <taxon>Batillaria</taxon>
    </lineage>
</organism>
<feature type="non-terminal residue" evidence="2">
    <location>
        <position position="408"/>
    </location>
</feature>
<feature type="compositionally biased region" description="Basic residues" evidence="1">
    <location>
        <begin position="225"/>
        <end position="236"/>
    </location>
</feature>
<dbReference type="EMBL" id="JACVVK020000105">
    <property type="protein sequence ID" value="KAK7492223.1"/>
    <property type="molecule type" value="Genomic_DNA"/>
</dbReference>
<evidence type="ECO:0000313" key="2">
    <source>
        <dbReference type="EMBL" id="KAK7492223.1"/>
    </source>
</evidence>
<dbReference type="Proteomes" id="UP001519460">
    <property type="component" value="Unassembled WGS sequence"/>
</dbReference>
<protein>
    <submittedName>
        <fullName evidence="2">Uncharacterized protein</fullName>
    </submittedName>
</protein>
<feature type="compositionally biased region" description="Polar residues" evidence="1">
    <location>
        <begin position="150"/>
        <end position="176"/>
    </location>
</feature>
<feature type="compositionally biased region" description="Basic and acidic residues" evidence="1">
    <location>
        <begin position="368"/>
        <end position="377"/>
    </location>
</feature>
<reference evidence="2 3" key="1">
    <citation type="journal article" date="2023" name="Sci. Data">
        <title>Genome assembly of the Korean intertidal mud-creeper Batillaria attramentaria.</title>
        <authorList>
            <person name="Patra A.K."/>
            <person name="Ho P.T."/>
            <person name="Jun S."/>
            <person name="Lee S.J."/>
            <person name="Kim Y."/>
            <person name="Won Y.J."/>
        </authorList>
    </citation>
    <scope>NUCLEOTIDE SEQUENCE [LARGE SCALE GENOMIC DNA]</scope>
    <source>
        <strain evidence="2">Wonlab-2016</strain>
    </source>
</reference>